<comment type="cofactor">
    <cofactor evidence="1">
        <name>FAD</name>
        <dbReference type="ChEBI" id="CHEBI:57692"/>
    </cofactor>
</comment>
<dbReference type="PANTHER" id="PTHR11552">
    <property type="entry name" value="GLUCOSE-METHANOL-CHOLINE GMC OXIDOREDUCTASE"/>
    <property type="match status" value="1"/>
</dbReference>
<evidence type="ECO:0000256" key="4">
    <source>
        <dbReference type="ARBA" id="ARBA00022729"/>
    </source>
</evidence>
<evidence type="ECO:0000259" key="9">
    <source>
        <dbReference type="Pfam" id="PF05199"/>
    </source>
</evidence>
<sequence length="104" mass="10796">SSHAPLSQFISGRTDPPANENTSDNDCNSFILSSSSTEFHPSSSCASLPLSLGGVVDPSTLHVYGSANVRVMDASLFPMEMSAHIGAPTYVVREAGVGLIRSGV</sequence>
<keyword evidence="6" id="KW-0560">Oxidoreductase</keyword>
<organism evidence="10 11">
    <name type="scientific">Dendrothele bispora (strain CBS 962.96)</name>
    <dbReference type="NCBI Taxonomy" id="1314807"/>
    <lineage>
        <taxon>Eukaryota</taxon>
        <taxon>Fungi</taxon>
        <taxon>Dikarya</taxon>
        <taxon>Basidiomycota</taxon>
        <taxon>Agaricomycotina</taxon>
        <taxon>Agaricomycetes</taxon>
        <taxon>Agaricomycetidae</taxon>
        <taxon>Agaricales</taxon>
        <taxon>Agaricales incertae sedis</taxon>
        <taxon>Dendrothele</taxon>
    </lineage>
</organism>
<dbReference type="Gene3D" id="3.30.560.10">
    <property type="entry name" value="Glucose Oxidase, domain 3"/>
    <property type="match status" value="1"/>
</dbReference>
<dbReference type="AlphaFoldDB" id="A0A4S8KIF3"/>
<dbReference type="SUPFAM" id="SSF51905">
    <property type="entry name" value="FAD/NAD(P)-binding domain"/>
    <property type="match status" value="1"/>
</dbReference>
<keyword evidence="5" id="KW-0274">FAD</keyword>
<dbReference type="EMBL" id="ML182657">
    <property type="protein sequence ID" value="THU75214.1"/>
    <property type="molecule type" value="Genomic_DNA"/>
</dbReference>
<evidence type="ECO:0000256" key="6">
    <source>
        <dbReference type="ARBA" id="ARBA00023002"/>
    </source>
</evidence>
<evidence type="ECO:0000256" key="3">
    <source>
        <dbReference type="ARBA" id="ARBA00022630"/>
    </source>
</evidence>
<evidence type="ECO:0000256" key="8">
    <source>
        <dbReference type="SAM" id="MobiDB-lite"/>
    </source>
</evidence>
<feature type="region of interest" description="Disordered" evidence="8">
    <location>
        <begin position="1"/>
        <end position="26"/>
    </location>
</feature>
<dbReference type="InterPro" id="IPR036188">
    <property type="entry name" value="FAD/NAD-bd_sf"/>
</dbReference>
<accession>A0A4S8KIF3</accession>
<dbReference type="InterPro" id="IPR012132">
    <property type="entry name" value="GMC_OxRdtase"/>
</dbReference>
<evidence type="ECO:0000256" key="5">
    <source>
        <dbReference type="ARBA" id="ARBA00022827"/>
    </source>
</evidence>
<dbReference type="Gene3D" id="3.50.50.60">
    <property type="entry name" value="FAD/NAD(P)-binding domain"/>
    <property type="match status" value="1"/>
</dbReference>
<evidence type="ECO:0000256" key="2">
    <source>
        <dbReference type="ARBA" id="ARBA00010790"/>
    </source>
</evidence>
<dbReference type="Pfam" id="PF05199">
    <property type="entry name" value="GMC_oxred_C"/>
    <property type="match status" value="1"/>
</dbReference>
<dbReference type="GO" id="GO:0050660">
    <property type="term" value="F:flavin adenine dinucleotide binding"/>
    <property type="evidence" value="ECO:0007669"/>
    <property type="project" value="InterPro"/>
</dbReference>
<keyword evidence="7" id="KW-0325">Glycoprotein</keyword>
<name>A0A4S8KIF3_DENBC</name>
<dbReference type="OrthoDB" id="269227at2759"/>
<evidence type="ECO:0000313" key="10">
    <source>
        <dbReference type="EMBL" id="THU75214.1"/>
    </source>
</evidence>
<dbReference type="PANTHER" id="PTHR11552:SF201">
    <property type="entry name" value="GLUCOSE-METHANOL-CHOLINE OXIDOREDUCTASE N-TERMINAL DOMAIN-CONTAINING PROTEIN"/>
    <property type="match status" value="1"/>
</dbReference>
<reference evidence="10 11" key="1">
    <citation type="journal article" date="2019" name="Nat. Ecol. Evol.">
        <title>Megaphylogeny resolves global patterns of mushroom evolution.</title>
        <authorList>
            <person name="Varga T."/>
            <person name="Krizsan K."/>
            <person name="Foldi C."/>
            <person name="Dima B."/>
            <person name="Sanchez-Garcia M."/>
            <person name="Sanchez-Ramirez S."/>
            <person name="Szollosi G.J."/>
            <person name="Szarkandi J.G."/>
            <person name="Papp V."/>
            <person name="Albert L."/>
            <person name="Andreopoulos W."/>
            <person name="Angelini C."/>
            <person name="Antonin V."/>
            <person name="Barry K.W."/>
            <person name="Bougher N.L."/>
            <person name="Buchanan P."/>
            <person name="Buyck B."/>
            <person name="Bense V."/>
            <person name="Catcheside P."/>
            <person name="Chovatia M."/>
            <person name="Cooper J."/>
            <person name="Damon W."/>
            <person name="Desjardin D."/>
            <person name="Finy P."/>
            <person name="Geml J."/>
            <person name="Haridas S."/>
            <person name="Hughes K."/>
            <person name="Justo A."/>
            <person name="Karasinski D."/>
            <person name="Kautmanova I."/>
            <person name="Kiss B."/>
            <person name="Kocsube S."/>
            <person name="Kotiranta H."/>
            <person name="LaButti K.M."/>
            <person name="Lechner B.E."/>
            <person name="Liimatainen K."/>
            <person name="Lipzen A."/>
            <person name="Lukacs Z."/>
            <person name="Mihaltcheva S."/>
            <person name="Morgado L.N."/>
            <person name="Niskanen T."/>
            <person name="Noordeloos M.E."/>
            <person name="Ohm R.A."/>
            <person name="Ortiz-Santana B."/>
            <person name="Ovrebo C."/>
            <person name="Racz N."/>
            <person name="Riley R."/>
            <person name="Savchenko A."/>
            <person name="Shiryaev A."/>
            <person name="Soop K."/>
            <person name="Spirin V."/>
            <person name="Szebenyi C."/>
            <person name="Tomsovsky M."/>
            <person name="Tulloss R.E."/>
            <person name="Uehling J."/>
            <person name="Grigoriev I.V."/>
            <person name="Vagvolgyi C."/>
            <person name="Papp T."/>
            <person name="Martin F.M."/>
            <person name="Miettinen O."/>
            <person name="Hibbett D.S."/>
            <person name="Nagy L.G."/>
        </authorList>
    </citation>
    <scope>NUCLEOTIDE SEQUENCE [LARGE SCALE GENOMIC DNA]</scope>
    <source>
        <strain evidence="10 11">CBS 962.96</strain>
    </source>
</reference>
<dbReference type="GO" id="GO:0016614">
    <property type="term" value="F:oxidoreductase activity, acting on CH-OH group of donors"/>
    <property type="evidence" value="ECO:0007669"/>
    <property type="project" value="InterPro"/>
</dbReference>
<feature type="compositionally biased region" description="Polar residues" evidence="8">
    <location>
        <begin position="1"/>
        <end position="11"/>
    </location>
</feature>
<keyword evidence="3" id="KW-0285">Flavoprotein</keyword>
<gene>
    <name evidence="10" type="ORF">K435DRAFT_707529</name>
</gene>
<keyword evidence="11" id="KW-1185">Reference proteome</keyword>
<keyword evidence="4" id="KW-0732">Signal</keyword>
<feature type="non-terminal residue" evidence="10">
    <location>
        <position position="1"/>
    </location>
</feature>
<evidence type="ECO:0000313" key="11">
    <source>
        <dbReference type="Proteomes" id="UP000297245"/>
    </source>
</evidence>
<evidence type="ECO:0000256" key="1">
    <source>
        <dbReference type="ARBA" id="ARBA00001974"/>
    </source>
</evidence>
<dbReference type="Proteomes" id="UP000297245">
    <property type="component" value="Unassembled WGS sequence"/>
</dbReference>
<feature type="domain" description="Glucose-methanol-choline oxidoreductase C-terminal" evidence="9">
    <location>
        <begin position="17"/>
        <end position="91"/>
    </location>
</feature>
<comment type="similarity">
    <text evidence="2">Belongs to the GMC oxidoreductase family.</text>
</comment>
<protein>
    <recommendedName>
        <fullName evidence="9">Glucose-methanol-choline oxidoreductase C-terminal domain-containing protein</fullName>
    </recommendedName>
</protein>
<evidence type="ECO:0000256" key="7">
    <source>
        <dbReference type="ARBA" id="ARBA00023180"/>
    </source>
</evidence>
<dbReference type="InterPro" id="IPR007867">
    <property type="entry name" value="GMC_OxRtase_C"/>
</dbReference>
<proteinExistence type="inferred from homology"/>